<sequence length="218" mass="25030">MEKESQRYVELEPVVISRYQIRKRIFDVLASSILIVCCIPLFLILSVSIVLNSGIPIFFLQKRTGKDNQLFTIFKFRTMKGSKHNRPTHAYEWKEGVPDSFTFKTDFDASVTPIGRVLRKYSLDELPQLFNVFFGEMSIVGPRPEIPEITTHYTSLQAKRLQVKPGITGYAQVNGRSEINHGKKIEYDLYYIENQSILFDLKIIIATIKCVVKGKGAF</sequence>
<keyword evidence="2" id="KW-0812">Transmembrane</keyword>
<evidence type="ECO:0000256" key="1">
    <source>
        <dbReference type="ARBA" id="ARBA00006464"/>
    </source>
</evidence>
<evidence type="ECO:0000313" key="5">
    <source>
        <dbReference type="Proteomes" id="UP000321901"/>
    </source>
</evidence>
<dbReference type="PANTHER" id="PTHR30576">
    <property type="entry name" value="COLANIC BIOSYNTHESIS UDP-GLUCOSE LIPID CARRIER TRANSFERASE"/>
    <property type="match status" value="1"/>
</dbReference>
<proteinExistence type="inferred from homology"/>
<accession>A0A511Z753</accession>
<dbReference type="Proteomes" id="UP000321901">
    <property type="component" value="Unassembled WGS sequence"/>
</dbReference>
<organism evidence="4 5">
    <name type="scientific">Sporosarcina luteola</name>
    <dbReference type="NCBI Taxonomy" id="582850"/>
    <lineage>
        <taxon>Bacteria</taxon>
        <taxon>Bacillati</taxon>
        <taxon>Bacillota</taxon>
        <taxon>Bacilli</taxon>
        <taxon>Bacillales</taxon>
        <taxon>Caryophanaceae</taxon>
        <taxon>Sporosarcina</taxon>
    </lineage>
</organism>
<comment type="caution">
    <text evidence="4">The sequence shown here is derived from an EMBL/GenBank/DDBJ whole genome shotgun (WGS) entry which is preliminary data.</text>
</comment>
<gene>
    <name evidence="4" type="ORF">SLU01_15620</name>
</gene>
<keyword evidence="4" id="KW-0808">Transferase</keyword>
<dbReference type="RefSeq" id="WP_246110924.1">
    <property type="nucleotide sequence ID" value="NZ_BJYL01000020.1"/>
</dbReference>
<keyword evidence="5" id="KW-1185">Reference proteome</keyword>
<dbReference type="InterPro" id="IPR003362">
    <property type="entry name" value="Bact_transf"/>
</dbReference>
<evidence type="ECO:0000256" key="2">
    <source>
        <dbReference type="SAM" id="Phobius"/>
    </source>
</evidence>
<feature type="transmembrane region" description="Helical" evidence="2">
    <location>
        <begin position="28"/>
        <end position="51"/>
    </location>
</feature>
<reference evidence="4 5" key="1">
    <citation type="submission" date="2019-07" db="EMBL/GenBank/DDBJ databases">
        <title>Whole genome shotgun sequence of Sporosarcina luteola NBRC 105378.</title>
        <authorList>
            <person name="Hosoyama A."/>
            <person name="Uohara A."/>
            <person name="Ohji S."/>
            <person name="Ichikawa N."/>
        </authorList>
    </citation>
    <scope>NUCLEOTIDE SEQUENCE [LARGE SCALE GENOMIC DNA]</scope>
    <source>
        <strain evidence="4 5">NBRC 105378</strain>
    </source>
</reference>
<dbReference type="EMBL" id="BJYL01000020">
    <property type="protein sequence ID" value="GEN83250.1"/>
    <property type="molecule type" value="Genomic_DNA"/>
</dbReference>
<protein>
    <submittedName>
        <fullName evidence="4">Sugar transferase</fullName>
    </submittedName>
</protein>
<dbReference type="PANTHER" id="PTHR30576:SF0">
    <property type="entry name" value="UNDECAPRENYL-PHOSPHATE N-ACETYLGALACTOSAMINYL 1-PHOSPHATE TRANSFERASE-RELATED"/>
    <property type="match status" value="1"/>
</dbReference>
<name>A0A511Z753_9BACL</name>
<dbReference type="Pfam" id="PF02397">
    <property type="entry name" value="Bac_transf"/>
    <property type="match status" value="1"/>
</dbReference>
<evidence type="ECO:0000259" key="3">
    <source>
        <dbReference type="Pfam" id="PF02397"/>
    </source>
</evidence>
<dbReference type="AlphaFoldDB" id="A0A511Z753"/>
<dbReference type="GO" id="GO:0016780">
    <property type="term" value="F:phosphotransferase activity, for other substituted phosphate groups"/>
    <property type="evidence" value="ECO:0007669"/>
    <property type="project" value="TreeGrafter"/>
</dbReference>
<keyword evidence="2" id="KW-0472">Membrane</keyword>
<feature type="domain" description="Bacterial sugar transferase" evidence="3">
    <location>
        <begin position="23"/>
        <end position="213"/>
    </location>
</feature>
<comment type="similarity">
    <text evidence="1">Belongs to the bacterial sugar transferase family.</text>
</comment>
<keyword evidence="2" id="KW-1133">Transmembrane helix</keyword>
<evidence type="ECO:0000313" key="4">
    <source>
        <dbReference type="EMBL" id="GEN83250.1"/>
    </source>
</evidence>